<dbReference type="InterPro" id="IPR009210">
    <property type="entry name" value="ASCC1"/>
</dbReference>
<dbReference type="Pfam" id="PF10469">
    <property type="entry name" value="AKAP7_NLS"/>
    <property type="match status" value="1"/>
</dbReference>
<dbReference type="AlphaFoldDB" id="A0A9N9XQ94"/>
<dbReference type="GO" id="GO:0006355">
    <property type="term" value="P:regulation of DNA-templated transcription"/>
    <property type="evidence" value="ECO:0007669"/>
    <property type="project" value="TreeGrafter"/>
</dbReference>
<dbReference type="Gene3D" id="3.90.1140.10">
    <property type="entry name" value="Cyclic phosphodiesterase"/>
    <property type="match status" value="1"/>
</dbReference>
<name>A0A9N9XQ94_PHYSR</name>
<keyword evidence="3" id="KW-1185">Reference proteome</keyword>
<proteinExistence type="predicted"/>
<evidence type="ECO:0000313" key="3">
    <source>
        <dbReference type="Proteomes" id="UP001153712"/>
    </source>
</evidence>
<evidence type="ECO:0000259" key="1">
    <source>
        <dbReference type="Pfam" id="PF10469"/>
    </source>
</evidence>
<reference evidence="2" key="1">
    <citation type="submission" date="2022-01" db="EMBL/GenBank/DDBJ databases">
        <authorList>
            <person name="King R."/>
        </authorList>
    </citation>
    <scope>NUCLEOTIDE SEQUENCE</scope>
</reference>
<feature type="domain" description="A-kinase anchor protein 7-like phosphoesterase" evidence="1">
    <location>
        <begin position="143"/>
        <end position="355"/>
    </location>
</feature>
<dbReference type="GO" id="GO:0005634">
    <property type="term" value="C:nucleus"/>
    <property type="evidence" value="ECO:0007669"/>
    <property type="project" value="TreeGrafter"/>
</dbReference>
<evidence type="ECO:0000313" key="2">
    <source>
        <dbReference type="EMBL" id="CAG9863189.1"/>
    </source>
</evidence>
<organism evidence="2 3">
    <name type="scientific">Phyllotreta striolata</name>
    <name type="common">Striped flea beetle</name>
    <name type="synonym">Crioceris striolata</name>
    <dbReference type="NCBI Taxonomy" id="444603"/>
    <lineage>
        <taxon>Eukaryota</taxon>
        <taxon>Metazoa</taxon>
        <taxon>Ecdysozoa</taxon>
        <taxon>Arthropoda</taxon>
        <taxon>Hexapoda</taxon>
        <taxon>Insecta</taxon>
        <taxon>Pterygota</taxon>
        <taxon>Neoptera</taxon>
        <taxon>Endopterygota</taxon>
        <taxon>Coleoptera</taxon>
        <taxon>Polyphaga</taxon>
        <taxon>Cucujiformia</taxon>
        <taxon>Chrysomeloidea</taxon>
        <taxon>Chrysomelidae</taxon>
        <taxon>Galerucinae</taxon>
        <taxon>Alticini</taxon>
        <taxon>Phyllotreta</taxon>
    </lineage>
</organism>
<dbReference type="OrthoDB" id="277832at2759"/>
<protein>
    <recommendedName>
        <fullName evidence="1">A-kinase anchor protein 7-like phosphoesterase domain-containing protein</fullName>
    </recommendedName>
</protein>
<gene>
    <name evidence="2" type="ORF">PHYEVI_LOCUS9488</name>
</gene>
<dbReference type="PANTHER" id="PTHR13360">
    <property type="entry name" value="ACTIVATING SIGNAL COINTEGRATOR 1 COMPLEX SUBUNIT 1"/>
    <property type="match status" value="1"/>
</dbReference>
<sequence length="357" mass="40985">MRMRKKLKNAAISKPIRMWIDGKCFNIKKWSDTKNSQSDTTEPEGTQISNETDFIVRDDGKVSVSFELPPYYYGKLTHFPNRNLFFDNLTAISSKLNTSIKVPDTSGTIEKIYVCGDSEAKVKESFDGILSIIAQIRQMAKLTHFIGIPLVSDEIQSNFEIFKSEVLKFENTRGLEESIFQSALKLHLTIDVLVLLSEAEKKEAKKALQEFNDDVLKPLIARNGPIKIHVSGITKFDDEKIDKVNVVFAKAKFVNETDEVNLQKIANALLEHFYEKGFLKTYKDNVVLHMTLINTKYRKKSSYRNSRRRYESLDATKIMEKFKDFEFGTCEFKTLTISEMSSVGEDGFYRSLIRVDV</sequence>
<dbReference type="Proteomes" id="UP001153712">
    <property type="component" value="Chromosome 6"/>
</dbReference>
<dbReference type="GO" id="GO:0006307">
    <property type="term" value="P:DNA alkylation repair"/>
    <property type="evidence" value="ECO:0007669"/>
    <property type="project" value="InterPro"/>
</dbReference>
<dbReference type="PANTHER" id="PTHR13360:SF1">
    <property type="entry name" value="ACTIVATING SIGNAL COINTEGRATOR 1 COMPLEX SUBUNIT 1"/>
    <property type="match status" value="1"/>
</dbReference>
<dbReference type="InterPro" id="IPR019510">
    <property type="entry name" value="AKAP7-like_phosphoesterase"/>
</dbReference>
<dbReference type="EMBL" id="OU900099">
    <property type="protein sequence ID" value="CAG9863189.1"/>
    <property type="molecule type" value="Genomic_DNA"/>
</dbReference>
<accession>A0A9N9XQ94</accession>